<dbReference type="InterPro" id="IPR037523">
    <property type="entry name" value="VOC_core"/>
</dbReference>
<evidence type="ECO:0000313" key="6">
    <source>
        <dbReference type="Proteomes" id="UP000305836"/>
    </source>
</evidence>
<comment type="caution">
    <text evidence="5">The sequence shown here is derived from an EMBL/GenBank/DDBJ whole genome shotgun (WGS) entry which is preliminary data.</text>
</comment>
<dbReference type="OrthoDB" id="9798201at2"/>
<evidence type="ECO:0000256" key="3">
    <source>
        <dbReference type="ARBA" id="ARBA00023251"/>
    </source>
</evidence>
<dbReference type="AlphaFoldDB" id="A0A4U3M1H3"/>
<feature type="domain" description="VOC" evidence="4">
    <location>
        <begin position="6"/>
        <end position="136"/>
    </location>
</feature>
<keyword evidence="3" id="KW-0046">Antibiotic resistance</keyword>
<dbReference type="Gene3D" id="3.10.180.10">
    <property type="entry name" value="2,3-Dihydroxybiphenyl 1,2-Dioxygenase, domain 1"/>
    <property type="match status" value="1"/>
</dbReference>
<dbReference type="CDD" id="cd08349">
    <property type="entry name" value="BLMA_like"/>
    <property type="match status" value="1"/>
</dbReference>
<protein>
    <recommendedName>
        <fullName evidence="2">Bleomycin resistance protein</fullName>
    </recommendedName>
</protein>
<evidence type="ECO:0000256" key="1">
    <source>
        <dbReference type="ARBA" id="ARBA00011051"/>
    </source>
</evidence>
<proteinExistence type="inferred from homology"/>
<organism evidence="5 6">
    <name type="scientific">Kribbella jiaozuonensis</name>
    <dbReference type="NCBI Taxonomy" id="2575441"/>
    <lineage>
        <taxon>Bacteria</taxon>
        <taxon>Bacillati</taxon>
        <taxon>Actinomycetota</taxon>
        <taxon>Actinomycetes</taxon>
        <taxon>Propionibacteriales</taxon>
        <taxon>Kribbellaceae</taxon>
        <taxon>Kribbella</taxon>
    </lineage>
</organism>
<dbReference type="InterPro" id="IPR004360">
    <property type="entry name" value="Glyas_Fos-R_dOase_dom"/>
</dbReference>
<accession>A0A4U3M1H3</accession>
<comment type="similarity">
    <text evidence="1">Belongs to the bleomycin resistance protein family.</text>
</comment>
<gene>
    <name evidence="5" type="ORF">FDA38_04930</name>
</gene>
<keyword evidence="6" id="KW-1185">Reference proteome</keyword>
<reference evidence="5 6" key="1">
    <citation type="submission" date="2019-04" db="EMBL/GenBank/DDBJ databases">
        <title>Kribbella sp. NEAU-THZ 27 nov., a novel actinomycete isolated from soil.</title>
        <authorList>
            <person name="Duan L."/>
        </authorList>
    </citation>
    <scope>NUCLEOTIDE SEQUENCE [LARGE SCALE GENOMIC DNA]</scope>
    <source>
        <strain evidence="6">NEAU-THZ27</strain>
    </source>
</reference>
<evidence type="ECO:0000256" key="2">
    <source>
        <dbReference type="ARBA" id="ARBA00021572"/>
    </source>
</evidence>
<dbReference type="Pfam" id="PF00903">
    <property type="entry name" value="Glyoxalase"/>
    <property type="match status" value="1"/>
</dbReference>
<evidence type="ECO:0000259" key="4">
    <source>
        <dbReference type="PROSITE" id="PS51819"/>
    </source>
</evidence>
<dbReference type="SUPFAM" id="SSF54593">
    <property type="entry name" value="Glyoxalase/Bleomycin resistance protein/Dihydroxybiphenyl dioxygenase"/>
    <property type="match status" value="1"/>
</dbReference>
<evidence type="ECO:0000313" key="5">
    <source>
        <dbReference type="EMBL" id="TKK82160.1"/>
    </source>
</evidence>
<dbReference type="InterPro" id="IPR000335">
    <property type="entry name" value="Bleomycin-R"/>
</dbReference>
<name>A0A4U3M1H3_9ACTN</name>
<dbReference type="PROSITE" id="PS51819">
    <property type="entry name" value="VOC"/>
    <property type="match status" value="1"/>
</dbReference>
<dbReference type="Proteomes" id="UP000305836">
    <property type="component" value="Unassembled WGS sequence"/>
</dbReference>
<dbReference type="InterPro" id="IPR029068">
    <property type="entry name" value="Glyas_Bleomycin-R_OHBP_Dase"/>
</dbReference>
<dbReference type="GO" id="GO:0046677">
    <property type="term" value="P:response to antibiotic"/>
    <property type="evidence" value="ECO:0007669"/>
    <property type="project" value="UniProtKB-KW"/>
</dbReference>
<sequence>MSSSAEPSLVPELLVGDVARSLEFWCGLCGFAVEYQREEEGFAYVVRGSAHVMLEQQGAGRNWVTGPLERPLGRGINFQINVPDLAPILSALTAADHPLFMQPETKWYRVSPQEETGVNQFLVTDPDGYLIRFQSSLGRRSTVTPT</sequence>
<dbReference type="RefSeq" id="WP_137252856.1">
    <property type="nucleotide sequence ID" value="NZ_JBHSPQ010000004.1"/>
</dbReference>
<dbReference type="EMBL" id="SZPZ01000001">
    <property type="protein sequence ID" value="TKK82160.1"/>
    <property type="molecule type" value="Genomic_DNA"/>
</dbReference>